<dbReference type="InterPro" id="IPR027359">
    <property type="entry name" value="Volt_channel_dom_sf"/>
</dbReference>
<feature type="transmembrane region" description="Helical" evidence="13">
    <location>
        <begin position="1542"/>
        <end position="1560"/>
    </location>
</feature>
<dbReference type="InterPro" id="IPR031649">
    <property type="entry name" value="GPHH_dom"/>
</dbReference>
<evidence type="ECO:0000256" key="5">
    <source>
        <dbReference type="ARBA" id="ARBA00022882"/>
    </source>
</evidence>
<feature type="region of interest" description="Disordered" evidence="12">
    <location>
        <begin position="2119"/>
        <end position="2149"/>
    </location>
</feature>
<feature type="domain" description="Ion transport" evidence="14">
    <location>
        <begin position="178"/>
        <end position="453"/>
    </location>
</feature>
<dbReference type="Pfam" id="PF00520">
    <property type="entry name" value="Ion_trans"/>
    <property type="match status" value="4"/>
</dbReference>
<dbReference type="EMBL" id="CCKQ01007004">
    <property type="protein sequence ID" value="CDW78331.1"/>
    <property type="molecule type" value="Genomic_DNA"/>
</dbReference>
<keyword evidence="17" id="KW-1185">Reference proteome</keyword>
<dbReference type="PANTHER" id="PTHR10037:SF62">
    <property type="entry name" value="SODIUM CHANNEL PROTEIN 60E"/>
    <property type="match status" value="1"/>
</dbReference>
<evidence type="ECO:0000313" key="17">
    <source>
        <dbReference type="Proteomes" id="UP000039865"/>
    </source>
</evidence>
<feature type="compositionally biased region" description="Polar residues" evidence="12">
    <location>
        <begin position="2211"/>
        <end position="2233"/>
    </location>
</feature>
<keyword evidence="9" id="KW-0325">Glycoprotein</keyword>
<proteinExistence type="predicted"/>
<feature type="domain" description="Ion transport" evidence="14">
    <location>
        <begin position="1537"/>
        <end position="1797"/>
    </location>
</feature>
<keyword evidence="2" id="KW-0813">Transport</keyword>
<feature type="transmembrane region" description="Helical" evidence="13">
    <location>
        <begin position="420"/>
        <end position="444"/>
    </location>
</feature>
<dbReference type="PANTHER" id="PTHR10037">
    <property type="entry name" value="VOLTAGE-GATED CATION CHANNEL CALCIUM AND SODIUM"/>
    <property type="match status" value="1"/>
</dbReference>
<feature type="compositionally biased region" description="Low complexity" evidence="12">
    <location>
        <begin position="2135"/>
        <end position="2149"/>
    </location>
</feature>
<evidence type="ECO:0000259" key="14">
    <source>
        <dbReference type="Pfam" id="PF00520"/>
    </source>
</evidence>
<feature type="region of interest" description="Disordered" evidence="12">
    <location>
        <begin position="2187"/>
        <end position="2233"/>
    </location>
</feature>
<keyword evidence="7" id="KW-0406">Ion transport</keyword>
<feature type="transmembrane region" description="Helical" evidence="13">
    <location>
        <begin position="1459"/>
        <end position="1481"/>
    </location>
</feature>
<dbReference type="SUPFAM" id="SSF81324">
    <property type="entry name" value="Voltage-gated potassium channels"/>
    <property type="match status" value="4"/>
</dbReference>
<dbReference type="GO" id="GO:0001518">
    <property type="term" value="C:voltage-gated sodium channel complex"/>
    <property type="evidence" value="ECO:0007669"/>
    <property type="project" value="TreeGrafter"/>
</dbReference>
<dbReference type="OrthoDB" id="193091at2759"/>
<evidence type="ECO:0000256" key="13">
    <source>
        <dbReference type="SAM" id="Phobius"/>
    </source>
</evidence>
<dbReference type="InParanoid" id="A0A078A8X9"/>
<protein>
    <submittedName>
        <fullName evidence="16">Voltage-gated ion channel superfamily</fullName>
    </submittedName>
</protein>
<dbReference type="Proteomes" id="UP000039865">
    <property type="component" value="Unassembled WGS sequence"/>
</dbReference>
<feature type="transmembrane region" description="Helical" evidence="13">
    <location>
        <begin position="1262"/>
        <end position="1283"/>
    </location>
</feature>
<dbReference type="Gene3D" id="1.20.120.350">
    <property type="entry name" value="Voltage-gated potassium channels. Chain C"/>
    <property type="match status" value="4"/>
</dbReference>
<feature type="region of interest" description="Disordered" evidence="12">
    <location>
        <begin position="1166"/>
        <end position="1187"/>
    </location>
</feature>
<dbReference type="Gene3D" id="1.10.238.10">
    <property type="entry name" value="EF-hand"/>
    <property type="match status" value="1"/>
</dbReference>
<feature type="region of interest" description="Disordered" evidence="12">
    <location>
        <begin position="2032"/>
        <end position="2081"/>
    </location>
</feature>
<dbReference type="Gene3D" id="1.10.287.70">
    <property type="match status" value="4"/>
</dbReference>
<feature type="transmembrane region" description="Helical" evidence="13">
    <location>
        <begin position="1044"/>
        <end position="1063"/>
    </location>
</feature>
<evidence type="ECO:0000256" key="10">
    <source>
        <dbReference type="ARBA" id="ARBA00023303"/>
    </source>
</evidence>
<evidence type="ECO:0000256" key="1">
    <source>
        <dbReference type="ARBA" id="ARBA00004141"/>
    </source>
</evidence>
<feature type="compositionally biased region" description="Basic and acidic residues" evidence="12">
    <location>
        <begin position="697"/>
        <end position="709"/>
    </location>
</feature>
<dbReference type="InterPro" id="IPR043203">
    <property type="entry name" value="VGCC_Ca_Na"/>
</dbReference>
<keyword evidence="8 13" id="KW-0472">Membrane</keyword>
<feature type="transmembrane region" description="Helical" evidence="13">
    <location>
        <begin position="1351"/>
        <end position="1373"/>
    </location>
</feature>
<evidence type="ECO:0000256" key="3">
    <source>
        <dbReference type="ARBA" id="ARBA00022692"/>
    </source>
</evidence>
<evidence type="ECO:0000259" key="15">
    <source>
        <dbReference type="Pfam" id="PF16905"/>
    </source>
</evidence>
<feature type="transmembrane region" description="Helical" evidence="13">
    <location>
        <begin position="180"/>
        <end position="199"/>
    </location>
</feature>
<keyword evidence="6 13" id="KW-1133">Transmembrane helix</keyword>
<comment type="subcellular location">
    <subcellularLocation>
        <location evidence="1">Membrane</location>
        <topology evidence="1">Multi-pass membrane protein</topology>
    </subcellularLocation>
</comment>
<reference evidence="16 17" key="1">
    <citation type="submission" date="2014-06" db="EMBL/GenBank/DDBJ databases">
        <authorList>
            <person name="Swart Estienne"/>
        </authorList>
    </citation>
    <scope>NUCLEOTIDE SEQUENCE [LARGE SCALE GENOMIC DNA]</scope>
    <source>
        <strain evidence="16 17">130c</strain>
    </source>
</reference>
<evidence type="ECO:0000256" key="2">
    <source>
        <dbReference type="ARBA" id="ARBA00022448"/>
    </source>
</evidence>
<feature type="transmembrane region" description="Helical" evidence="13">
    <location>
        <begin position="972"/>
        <end position="989"/>
    </location>
</feature>
<sequence length="2456" mass="283162">MQGMGIGGAYHAARRQDELKRMKLQKQNHKKTMPYMSQKNTLKDIYMQTSVVNSEKVNISLGKNDDSFFEDSKQMSPMKQSMDENQQVEGKLNLNLMHLGSGLDTNHMQGTERSDMMKSQNLSKTQQLLLGTKQEVVFLKKSALFRYHGKQNLYDKRSLFILNGDNPIRKVIVWLVDWKYFEYFILVMILLNSLALVLYDYSDRNSETQWNQYLDIAGTVFTVIFAVECGLKILAYGFIIHRKAYLRLGWNILDFGVVISGILETLPGSVRLKSLRVLRVLRPLRSINAIPSMKKHVTALIQSIPDFFNVVIFLLFIFILFAILGTHQYQGIFYNECRFNRQPETPNSWLIDMNQTRVCTKTGQGLFTYDHIGNFTAINYGITNFDDLASSLLSVFQIVSTDAWSVYMFNLMDADVPFVGAAYCILMVVIGAFFLMNLILAVIIQAFIKIQKRELDEEFLKLEDKKQDKDQLEILEEVAEFQDQAATRAQPHDQNQDETVEIKQDWDQNYSAYPKSDLADSRQNLATHDNYANENTNYNKDYDTQSKLKNSNSSMPTLGMTILTSRGFGKRVSQEETLVPPNLQETLPNPQSLLSDRRKSRIQEMTEELHALHEHDEPKTVKSHEGVADLSFLRPIAMKRKVANIFSKQSNSNTINRSPIHEQVHEHTHEDEDTDQQKKLQFSFIPSQALQLPLPDTARDQQPKSESPPKRKNLISNFLAELADRKIDAKTNNQDQDIEPDTHQNQEQSKLQLAFSKFLEKQRTEKQSQQEYFNNLLQETKQNYEREKEANQPSSLRQLASLRLGIKIKRQKADLSKEYRRFKSEYRAEKNKVFKIAFRISQNKLFTSFISLSIVLNTVILSLDSYPEDDNLNFIYEWINTGFSLVFIAEMLIKLVALGLKAYFIDAFNTFDCIVVFATVIDLFVSNLLSYESGGAFTALRAFRLLRIFKLAKSWKKLQQLLKTIWKTLKDVSTFSILLFLFMFVYSLLGMEMFAYKAKFDALGFIDMENGIDPPQNFNEFLEAFTTVFIVLTNDGWSSIYFNYYRTAGGIISTIFFISLIVIGQKILLNLFLAILLENFDEDSLNQEIKAQFKEQEQMKNELTKIERFIQWAKDKLMDFFSLNQDQNQSAKFQGKVQGNSSGSGNSSSFANLSNTVRIQASTLTMTPKSNPTANERRRRKRLKDSKQLSSIDNNVYVEGKSLYLFGMENWFRQLIFDIVTNMKFDYLIIFFIILSAVQLALENPLNDPNGVIEQVLFYIDTVSTAVFSLEAFLKIIAFGFIFNGRPSYLRNPWNMLDFVIIIFSILSLTPLVGNLKIIKIFRVARPLRLISRNKGLKVAVKALAQAIPSIANVTIITLLFFVIFGIIAISYFKGKFFVCNIANVDTAAVLTIQTKWDCFNAGGTWQNSPYSFDNILDASQTMFQMATTSGWSTIMYTSMSSTDIDYVLVNKNNPYWSLFFIVFIIVGAFFLLNLFVGVVISTFNREKDKIGGNNLLTDQQKEWIDTRLLVINSKPMKKLKPPNNSIRRICFLIQENRFFDLVIFVCILLNTLILCLKWYDQPNDLDFSTDVINYIFTFIFTLEAFIKIMALDKLYFKDGWNIFDFTIVIGSIASVFLTLFTTLSIGGATTIIRAFRISRVFRLIKKAQSLRMVFNTFIVTLPALANVGGLLLLLLYLYSVLGVYLFAEVKRNGIMNDVLNYESFWNAFITLFIVATGDSWDQIMDSSTQEMSITYQCQADPTYQDYVKNGEMPVGCGIGAAAHLFYYSYILFVNLIFLNLFIAIILQGFEDTQQKETRLFNNDTLGQFRKIWADFDPEATTFIKISQLKPLLFKLGSPLGFDKTFKGSKAKQDNFIINLDLPTYNDFTDYQFLDVLDALSLRLMVKENFEKSKKREEEEEEIKSDGSLEEQGHEIKRMDTKQKEEKFKNQIIQDINKLKFSEGAQGIDAVQQVQIKENKMQASQKNVNKDNYFTSLHQAAAEVAFNHMKYVVAKRKLIKKIENMENEEMEYTNQLMQDAQQSVPNVVDSSENSISISNSQPSRHNITIPPSRDEISSKSSKNVLSKFTKPDKSRNVINQEKQDNPILNYLQNEPNNRIIIQDMTDSRIKVRQNTKYISKMQRKKKNSAKQNSNDQSQIQQQQDDQLAVPQDQIDITKSSFSINSILDTSQVEKIIEQEIGAHRMPTLKFQVSNQDDENKQDYDDEDTRRSGSNRNLMRQYHNQSKTQTDQSLTIDQSREQVIRNLNNSNRGFINAQNNNNAFGGSMGGTGEYILTNDYEEEKQSRSNQMSPSSRRINNRYAFDNPARQLTSFLNQNHTDQNRQHQLLPQRDGSFHLQRMQSSNSRNSKSDISQLIQEELTRMLSIPKNKQYLERIEEAEDQHELENIKRDLYSNDNFMEEIQKVIESKITTPARLSELKNEIKQFSGLNSMSRIHNNEEDIDIFTDRDGDFNNTN</sequence>
<dbReference type="FunFam" id="1.20.120.350:FF:000009">
    <property type="entry name" value="Voltage-dependent T-type calcium channel subunit alpha"/>
    <property type="match status" value="1"/>
</dbReference>
<evidence type="ECO:0000313" key="16">
    <source>
        <dbReference type="EMBL" id="CDW78331.1"/>
    </source>
</evidence>
<feature type="coiled-coil region" evidence="11">
    <location>
        <begin position="1995"/>
        <end position="2022"/>
    </location>
</feature>
<evidence type="ECO:0000256" key="6">
    <source>
        <dbReference type="ARBA" id="ARBA00022989"/>
    </source>
</evidence>
<feature type="domain" description="Voltage-dependent L-type calcium channel IQ-associated" evidence="15">
    <location>
        <begin position="1808"/>
        <end position="1851"/>
    </location>
</feature>
<dbReference type="OMA" id="ERACEVE"/>
<keyword evidence="5" id="KW-0851">Voltage-gated channel</keyword>
<dbReference type="FunFam" id="1.20.120.350:FF:000095">
    <property type="entry name" value="Voltage-gated Ca2+ channel, alpha subunit"/>
    <property type="match status" value="1"/>
</dbReference>
<dbReference type="GO" id="GO:0005248">
    <property type="term" value="F:voltage-gated sodium channel activity"/>
    <property type="evidence" value="ECO:0007669"/>
    <property type="project" value="TreeGrafter"/>
</dbReference>
<evidence type="ECO:0000256" key="11">
    <source>
        <dbReference type="SAM" id="Coils"/>
    </source>
</evidence>
<evidence type="ECO:0000256" key="9">
    <source>
        <dbReference type="ARBA" id="ARBA00023180"/>
    </source>
</evidence>
<gene>
    <name evidence="16" type="primary">Contig14772.g15739</name>
    <name evidence="16" type="ORF">STYLEM_7307</name>
</gene>
<feature type="compositionally biased region" description="Basic and acidic residues" evidence="12">
    <location>
        <begin position="2197"/>
        <end position="2210"/>
    </location>
</feature>
<feature type="domain" description="Ion transport" evidence="14">
    <location>
        <begin position="844"/>
        <end position="1084"/>
    </location>
</feature>
<feature type="transmembrane region" description="Helical" evidence="13">
    <location>
        <begin position="1654"/>
        <end position="1679"/>
    </location>
</feature>
<feature type="transmembrane region" description="Helical" evidence="13">
    <location>
        <begin position="219"/>
        <end position="240"/>
    </location>
</feature>
<keyword evidence="10" id="KW-0407">Ion channel</keyword>
<evidence type="ECO:0000256" key="7">
    <source>
        <dbReference type="ARBA" id="ARBA00023065"/>
    </source>
</evidence>
<evidence type="ECO:0000256" key="4">
    <source>
        <dbReference type="ARBA" id="ARBA00022737"/>
    </source>
</evidence>
<feature type="transmembrane region" description="Helical" evidence="13">
    <location>
        <begin position="1572"/>
        <end position="1591"/>
    </location>
</feature>
<feature type="compositionally biased region" description="Basic and acidic residues" evidence="12">
    <location>
        <begin position="1904"/>
        <end position="1923"/>
    </location>
</feature>
<keyword evidence="3 13" id="KW-0812">Transmembrane</keyword>
<feature type="transmembrane region" description="Helical" evidence="13">
    <location>
        <begin position="1770"/>
        <end position="1790"/>
    </location>
</feature>
<feature type="transmembrane region" description="Helical" evidence="13">
    <location>
        <begin position="307"/>
        <end position="325"/>
    </location>
</feature>
<feature type="transmembrane region" description="Helical" evidence="13">
    <location>
        <begin position="845"/>
        <end position="863"/>
    </location>
</feature>
<feature type="transmembrane region" description="Helical" evidence="13">
    <location>
        <begin position="883"/>
        <end position="904"/>
    </location>
</feature>
<keyword evidence="11" id="KW-0175">Coiled coil</keyword>
<organism evidence="16 17">
    <name type="scientific">Stylonychia lemnae</name>
    <name type="common">Ciliate</name>
    <dbReference type="NCBI Taxonomy" id="5949"/>
    <lineage>
        <taxon>Eukaryota</taxon>
        <taxon>Sar</taxon>
        <taxon>Alveolata</taxon>
        <taxon>Ciliophora</taxon>
        <taxon>Intramacronucleata</taxon>
        <taxon>Spirotrichea</taxon>
        <taxon>Stichotrichia</taxon>
        <taxon>Sporadotrichida</taxon>
        <taxon>Oxytrichidae</taxon>
        <taxon>Stylonychinae</taxon>
        <taxon>Stylonychia</taxon>
    </lineage>
</organism>
<feature type="coiled-coil region" evidence="11">
    <location>
        <begin position="448"/>
        <end position="475"/>
    </location>
</feature>
<dbReference type="Pfam" id="PF16905">
    <property type="entry name" value="GPHH"/>
    <property type="match status" value="1"/>
</dbReference>
<feature type="compositionally biased region" description="Polar residues" evidence="12">
    <location>
        <begin position="547"/>
        <end position="556"/>
    </location>
</feature>
<feature type="domain" description="Ion transport" evidence="14">
    <location>
        <begin position="1225"/>
        <end position="1489"/>
    </location>
</feature>
<evidence type="ECO:0000256" key="12">
    <source>
        <dbReference type="SAM" id="MobiDB-lite"/>
    </source>
</evidence>
<dbReference type="InterPro" id="IPR005821">
    <property type="entry name" value="Ion_trans_dom"/>
</dbReference>
<feature type="transmembrane region" description="Helical" evidence="13">
    <location>
        <begin position="1225"/>
        <end position="1242"/>
    </location>
</feature>
<dbReference type="GO" id="GO:0022843">
    <property type="term" value="F:voltage-gated monoatomic cation channel activity"/>
    <property type="evidence" value="ECO:0007669"/>
    <property type="project" value="UniProtKB-ARBA"/>
</dbReference>
<accession>A0A078A8X9</accession>
<feature type="transmembrane region" description="Helical" evidence="13">
    <location>
        <begin position="1603"/>
        <end position="1633"/>
    </location>
</feature>
<keyword evidence="4" id="KW-0677">Repeat</keyword>
<feature type="region of interest" description="Disordered" evidence="12">
    <location>
        <begin position="1893"/>
        <end position="1923"/>
    </location>
</feature>
<feature type="region of interest" description="Disordered" evidence="12">
    <location>
        <begin position="689"/>
        <end position="714"/>
    </location>
</feature>
<evidence type="ECO:0000256" key="8">
    <source>
        <dbReference type="ARBA" id="ARBA00023136"/>
    </source>
</evidence>
<feature type="region of interest" description="Disordered" evidence="12">
    <location>
        <begin position="529"/>
        <end position="557"/>
    </location>
</feature>
<feature type="compositionally biased region" description="Polar residues" evidence="12">
    <location>
        <begin position="529"/>
        <end position="539"/>
    </location>
</feature>
<dbReference type="FunFam" id="1.10.287.70:FF:000117">
    <property type="entry name" value="Voltage-gated Ca2+ channel, alpha subunit"/>
    <property type="match status" value="1"/>
</dbReference>
<feature type="transmembrane region" description="Helical" evidence="13">
    <location>
        <begin position="1295"/>
        <end position="1314"/>
    </location>
</feature>
<name>A0A078A8X9_STYLE</name>